<keyword evidence="6" id="KW-1185">Reference proteome</keyword>
<keyword evidence="2" id="KW-0663">Pyridoxal phosphate</keyword>
<dbReference type="Pfam" id="PF00291">
    <property type="entry name" value="PALP"/>
    <property type="match status" value="1"/>
</dbReference>
<accession>A0ABQ6ZRW2</accession>
<evidence type="ECO:0000313" key="5">
    <source>
        <dbReference type="EMBL" id="KAF2407115.1"/>
    </source>
</evidence>
<name>A0ABQ6ZRW2_9PSED</name>
<protein>
    <submittedName>
        <fullName evidence="5">L-threonine dehydratase biosynthetic IlvA</fullName>
        <ecNumber evidence="5">4.3.1.19</ecNumber>
    </submittedName>
</protein>
<organism evidence="5 6">
    <name type="scientific">Pseudomonas antarctica</name>
    <dbReference type="NCBI Taxonomy" id="219572"/>
    <lineage>
        <taxon>Bacteria</taxon>
        <taxon>Pseudomonadati</taxon>
        <taxon>Pseudomonadota</taxon>
        <taxon>Gammaproteobacteria</taxon>
        <taxon>Pseudomonadales</taxon>
        <taxon>Pseudomonadaceae</taxon>
        <taxon>Pseudomonas</taxon>
    </lineage>
</organism>
<dbReference type="SUPFAM" id="SSF53686">
    <property type="entry name" value="Tryptophan synthase beta subunit-like PLP-dependent enzymes"/>
    <property type="match status" value="1"/>
</dbReference>
<feature type="domain" description="Tryptophan synthase beta chain-like PALP" evidence="4">
    <location>
        <begin position="2"/>
        <end position="66"/>
    </location>
</feature>
<evidence type="ECO:0000256" key="1">
    <source>
        <dbReference type="ARBA" id="ARBA00001933"/>
    </source>
</evidence>
<dbReference type="InterPro" id="IPR050147">
    <property type="entry name" value="Ser/Thr_Dehydratase"/>
</dbReference>
<dbReference type="Gene3D" id="3.40.50.1100">
    <property type="match status" value="2"/>
</dbReference>
<evidence type="ECO:0000313" key="6">
    <source>
        <dbReference type="Proteomes" id="UP000748067"/>
    </source>
</evidence>
<evidence type="ECO:0000256" key="3">
    <source>
        <dbReference type="ARBA" id="ARBA00023239"/>
    </source>
</evidence>
<gene>
    <name evidence="5" type="primary">ilvA_2</name>
    <name evidence="5" type="ORF">PSAN_40430</name>
</gene>
<dbReference type="InterPro" id="IPR036052">
    <property type="entry name" value="TrpB-like_PALP_sf"/>
</dbReference>
<dbReference type="InterPro" id="IPR001926">
    <property type="entry name" value="TrpB-like_PALP"/>
</dbReference>
<dbReference type="EMBL" id="JXDI01000002">
    <property type="protein sequence ID" value="KAF2407115.1"/>
    <property type="molecule type" value="Genomic_DNA"/>
</dbReference>
<comment type="caution">
    <text evidence="5">The sequence shown here is derived from an EMBL/GenBank/DDBJ whole genome shotgun (WGS) entry which is preliminary data.</text>
</comment>
<dbReference type="PANTHER" id="PTHR48078:SF11">
    <property type="entry name" value="THREONINE DEHYDRATASE, MITOCHONDRIAL"/>
    <property type="match status" value="1"/>
</dbReference>
<dbReference type="EC" id="4.3.1.19" evidence="5"/>
<dbReference type="GO" id="GO:0004794">
    <property type="term" value="F:threonine deaminase activity"/>
    <property type="evidence" value="ECO:0007669"/>
    <property type="project" value="UniProtKB-EC"/>
</dbReference>
<evidence type="ECO:0000259" key="4">
    <source>
        <dbReference type="Pfam" id="PF00291"/>
    </source>
</evidence>
<comment type="cofactor">
    <cofactor evidence="1">
        <name>pyridoxal 5'-phosphate</name>
        <dbReference type="ChEBI" id="CHEBI:597326"/>
    </cofactor>
</comment>
<evidence type="ECO:0000256" key="2">
    <source>
        <dbReference type="ARBA" id="ARBA00022898"/>
    </source>
</evidence>
<reference evidence="5 6" key="1">
    <citation type="submission" date="2015-01" db="EMBL/GenBank/DDBJ databases">
        <title>Genome Sequence of Pseudomonas antarctica CMS 35.</title>
        <authorList>
            <person name="Voget S."/>
            <person name="Chow J."/>
            <person name="Daniel R."/>
            <person name="Streit W."/>
        </authorList>
    </citation>
    <scope>NUCLEOTIDE SEQUENCE [LARGE SCALE GENOMIC DNA]</scope>
    <source>
        <strain evidence="5 6">CMS 35</strain>
    </source>
</reference>
<sequence length="66" mass="7054">MSALLGNQVLLKREDVQPTFSFKIRDTHNKRVQLTAEPKACGVVTASAGKHARGVALAAREPGIKA</sequence>
<dbReference type="PANTHER" id="PTHR48078">
    <property type="entry name" value="THREONINE DEHYDRATASE, MITOCHONDRIAL-RELATED"/>
    <property type="match status" value="1"/>
</dbReference>
<proteinExistence type="predicted"/>
<keyword evidence="3 5" id="KW-0456">Lyase</keyword>
<dbReference type="Proteomes" id="UP000748067">
    <property type="component" value="Unassembled WGS sequence"/>
</dbReference>